<feature type="binding site" evidence="8">
    <location>
        <position position="236"/>
    </location>
    <ligand>
        <name>Mg(2+)</name>
        <dbReference type="ChEBI" id="CHEBI:18420"/>
        <label>1</label>
    </ligand>
</feature>
<dbReference type="GO" id="GO:0003875">
    <property type="term" value="F:ADP-ribosylarginine hydrolase activity"/>
    <property type="evidence" value="ECO:0007669"/>
    <property type="project" value="UniProtKB-EC"/>
</dbReference>
<keyword evidence="8" id="KW-0460">Magnesium</keyword>
<dbReference type="PaxDb" id="9544-ENSMMUP00000001206"/>
<evidence type="ECO:0000313" key="11">
    <source>
        <dbReference type="Proteomes" id="UP000006718"/>
    </source>
</evidence>
<reference evidence="10" key="4">
    <citation type="submission" date="2025-09" db="UniProtKB">
        <authorList>
            <consortium name="Ensembl"/>
        </authorList>
    </citation>
    <scope>IDENTIFICATION</scope>
    <source>
        <strain evidence="10">17573</strain>
    </source>
</reference>
<dbReference type="GO" id="GO:0051725">
    <property type="term" value="P:protein de-ADP-ribosylation"/>
    <property type="evidence" value="ECO:0007669"/>
    <property type="project" value="Ensembl"/>
</dbReference>
<dbReference type="GeneTree" id="ENSGT00530000063627"/>
<keyword evidence="8" id="KW-0479">Metal-binding</keyword>
<feature type="binding site" evidence="8">
    <location>
        <position position="238"/>
    </location>
    <ligand>
        <name>Mg(2+)</name>
        <dbReference type="ChEBI" id="CHEBI:18420"/>
        <label>1</label>
    </ligand>
</feature>
<evidence type="ECO:0000256" key="7">
    <source>
        <dbReference type="ARBA" id="ARBA00049810"/>
    </source>
</evidence>
<feature type="binding site" evidence="8">
    <location>
        <position position="484"/>
    </location>
    <ligand>
        <name>Mg(2+)</name>
        <dbReference type="ChEBI" id="CHEBI:18420"/>
        <label>1</label>
    </ligand>
</feature>
<dbReference type="Gene3D" id="1.10.4080.10">
    <property type="entry name" value="ADP-ribosylation/Crystallin J1"/>
    <property type="match status" value="1"/>
</dbReference>
<evidence type="ECO:0000256" key="6">
    <source>
        <dbReference type="ARBA" id="ARBA00049798"/>
    </source>
</evidence>
<dbReference type="PANTHER" id="PTHR16222">
    <property type="entry name" value="ADP-RIBOSYLGLYCOHYDROLASE"/>
    <property type="match status" value="1"/>
</dbReference>
<evidence type="ECO:0000256" key="5">
    <source>
        <dbReference type="ARBA" id="ARBA00049773"/>
    </source>
</evidence>
<dbReference type="GO" id="GO:0000287">
    <property type="term" value="F:magnesium ion binding"/>
    <property type="evidence" value="ECO:0007669"/>
    <property type="project" value="Ensembl"/>
</dbReference>
<dbReference type="InterPro" id="IPR036705">
    <property type="entry name" value="Ribosyl_crysJ1_sf"/>
</dbReference>
<name>A0A5F7ZS64_MACMU</name>
<dbReference type="FunCoup" id="A0A5F7ZS64">
    <property type="interactions" value="32"/>
</dbReference>
<comment type="similarity">
    <text evidence="1">Belongs to the ADP-ribosylglycohydrolase family.</text>
</comment>
<feature type="binding site" evidence="8">
    <location>
        <position position="486"/>
    </location>
    <ligand>
        <name>Mg(2+)</name>
        <dbReference type="ChEBI" id="CHEBI:18420"/>
        <label>1</label>
    </ligand>
</feature>
<dbReference type="EC" id="3.2.2.19" evidence="4"/>
<reference evidence="10" key="3">
    <citation type="submission" date="2025-08" db="UniProtKB">
        <authorList>
            <consortium name="Ensembl"/>
        </authorList>
    </citation>
    <scope>IDENTIFICATION</scope>
    <source>
        <strain evidence="10">17573</strain>
    </source>
</reference>
<reference evidence="11" key="1">
    <citation type="journal article" date="2007" name="Science">
        <title>Evolutionary and biomedical insights from the rhesus macaque genome.</title>
        <authorList>
            <person name="Gibbs R.A."/>
            <person name="Rogers J."/>
            <person name="Katze M.G."/>
            <person name="Bumgarner R."/>
            <person name="Weinstock G.M."/>
            <person name="Mardis E.R."/>
            <person name="Remington K.A."/>
            <person name="Strausberg R.L."/>
            <person name="Venter J.C."/>
            <person name="Wilson R.K."/>
            <person name="Batzer M.A."/>
            <person name="Bustamante C.D."/>
            <person name="Eichler E.E."/>
            <person name="Hahn M.W."/>
            <person name="Hardison R.C."/>
            <person name="Makova K.D."/>
            <person name="Miller W."/>
            <person name="Milosavljevic A."/>
            <person name="Palermo R.E."/>
            <person name="Siepel A."/>
            <person name="Sikela J.M."/>
            <person name="Attaway T."/>
            <person name="Bell S."/>
            <person name="Bernard K.E."/>
            <person name="Buhay C.J."/>
            <person name="Chandrabose M.N."/>
            <person name="Dao M."/>
            <person name="Davis C."/>
            <person name="Delehaunty K.D."/>
            <person name="Ding Y."/>
            <person name="Dinh H.H."/>
            <person name="Dugan-Rocha S."/>
            <person name="Fulton L.A."/>
            <person name="Gabisi R.A."/>
            <person name="Garner T.T."/>
            <person name="Godfrey J."/>
            <person name="Hawes A.C."/>
            <person name="Hernandez J."/>
            <person name="Hines S."/>
            <person name="Holder M."/>
            <person name="Hume J."/>
            <person name="Jhangiani S.N."/>
            <person name="Joshi V."/>
            <person name="Khan Z.M."/>
            <person name="Kirkness E.F."/>
            <person name="Cree A."/>
            <person name="Fowler R.G."/>
            <person name="Lee S."/>
            <person name="Lewis L.R."/>
            <person name="Li Z."/>
            <person name="Liu Y.-S."/>
            <person name="Moore S.M."/>
            <person name="Muzny D."/>
            <person name="Nazareth L.V."/>
            <person name="Ngo D.N."/>
            <person name="Okwuonu G.O."/>
            <person name="Pai G."/>
            <person name="Parker D."/>
            <person name="Paul H.A."/>
            <person name="Pfannkoch C."/>
            <person name="Pohl C.S."/>
            <person name="Rogers Y.-H.C."/>
            <person name="Ruiz S.J."/>
            <person name="Sabo A."/>
            <person name="Santibanez J."/>
            <person name="Schneider B.W."/>
            <person name="Smith S.M."/>
            <person name="Sodergren E."/>
            <person name="Svatek A.F."/>
            <person name="Utterback T.R."/>
            <person name="Vattathil S."/>
            <person name="Warren W."/>
            <person name="White C.S."/>
            <person name="Chinwalla A.T."/>
            <person name="Feng Y."/>
            <person name="Halpern A.L."/>
            <person name="Hillier L.W."/>
            <person name="Huang X."/>
            <person name="Minx P."/>
            <person name="Nelson J.O."/>
            <person name="Pepin K.H."/>
            <person name="Qin X."/>
            <person name="Sutton G.G."/>
            <person name="Venter E."/>
            <person name="Walenz B.P."/>
            <person name="Wallis J.W."/>
            <person name="Worley K.C."/>
            <person name="Yang S.-P."/>
            <person name="Jones S.M."/>
            <person name="Marra M.A."/>
            <person name="Rocchi M."/>
            <person name="Schein J.E."/>
            <person name="Baertsch R."/>
            <person name="Clarke L."/>
            <person name="Csuros M."/>
            <person name="Glasscock J."/>
            <person name="Harris R.A."/>
            <person name="Havlak P."/>
            <person name="Jackson A.R."/>
            <person name="Jiang H."/>
            <person name="Liu Y."/>
            <person name="Messina D.N."/>
            <person name="Shen Y."/>
            <person name="Song H.X.-Z."/>
            <person name="Wylie T."/>
            <person name="Zhang L."/>
            <person name="Birney E."/>
            <person name="Han K."/>
            <person name="Konkel M.K."/>
            <person name="Lee J."/>
            <person name="Smit A.F.A."/>
            <person name="Ullmer B."/>
            <person name="Wang H."/>
            <person name="Xing J."/>
            <person name="Burhans R."/>
            <person name="Cheng Z."/>
            <person name="Karro J.E."/>
            <person name="Ma J."/>
            <person name="Raney B."/>
            <person name="She X."/>
            <person name="Cox M.J."/>
            <person name="Demuth J.P."/>
            <person name="Dumas L.J."/>
            <person name="Han S.-G."/>
            <person name="Hopkins J."/>
            <person name="Karimpour-Fard A."/>
            <person name="Kim Y.H."/>
            <person name="Pollack J.R."/>
            <person name="Vinar T."/>
            <person name="Addo-Quaye C."/>
            <person name="Degenhardt J."/>
            <person name="Denby A."/>
            <person name="Hubisz M.J."/>
            <person name="Indap A."/>
            <person name="Kosiol C."/>
            <person name="Lahn B.T."/>
            <person name="Lawson H.A."/>
            <person name="Marklein A."/>
            <person name="Nielsen R."/>
            <person name="Vallender E.J."/>
            <person name="Clark A.G."/>
            <person name="Ferguson B."/>
            <person name="Hernandez R.D."/>
            <person name="Hirani K."/>
            <person name="Kehrer-Sawatzki H."/>
            <person name="Kolb J."/>
            <person name="Patil S."/>
            <person name="Pu L.-L."/>
            <person name="Ren Y."/>
            <person name="Smith D.G."/>
            <person name="Wheeler D.A."/>
            <person name="Schenck I."/>
            <person name="Ball E.V."/>
            <person name="Chen R."/>
            <person name="Cooper D.N."/>
            <person name="Giardine B."/>
            <person name="Hsu F."/>
            <person name="Kent W.J."/>
            <person name="Lesk A."/>
            <person name="Nelson D.L."/>
            <person name="O'brien W.E."/>
            <person name="Pruefer K."/>
            <person name="Stenson P.D."/>
            <person name="Wallace J.C."/>
            <person name="Ke H."/>
            <person name="Liu X.-M."/>
            <person name="Wang P."/>
            <person name="Xiang A.P."/>
            <person name="Yang F."/>
            <person name="Barber G.P."/>
            <person name="Haussler D."/>
            <person name="Karolchik D."/>
            <person name="Kern A.D."/>
            <person name="Kuhn R.M."/>
            <person name="Smith K.E."/>
            <person name="Zwieg A.S."/>
        </authorList>
    </citation>
    <scope>NUCLEOTIDE SEQUENCE [LARGE SCALE GENOMIC DNA]</scope>
    <source>
        <strain evidence="11">17573</strain>
    </source>
</reference>
<dbReference type="InParanoid" id="A0A5F7ZS64"/>
<comment type="cofactor">
    <cofactor evidence="8">
        <name>Mg(2+)</name>
        <dbReference type="ChEBI" id="CHEBI:18420"/>
    </cofactor>
    <text evidence="8">Binds 2 magnesium ions per subunit.</text>
</comment>
<keyword evidence="11" id="KW-1185">Reference proteome</keyword>
<feature type="region of interest" description="Disordered" evidence="9">
    <location>
        <begin position="92"/>
        <end position="179"/>
    </location>
</feature>
<dbReference type="FunFam" id="1.10.4080.10:FF:000002">
    <property type="entry name" value="ADP-ribosylarginine hydrolase isoform X1"/>
    <property type="match status" value="1"/>
</dbReference>
<feature type="binding site" evidence="8">
    <location>
        <position position="237"/>
    </location>
    <ligand>
        <name>Mg(2+)</name>
        <dbReference type="ChEBI" id="CHEBI:18420"/>
        <label>1</label>
    </ligand>
</feature>
<dbReference type="OrthoDB" id="10250509at2759"/>
<dbReference type="VEuPathDB" id="HostDB:ENSMMUG00000053955"/>
<sequence>MREGPEPGQGRRTQYALPSIWAHPVHYSPTESDVSTGEGVSRVYAGVTDHTRARAGFPVPPHSGHQAPGPSEHLGRATEVLSTLAWVQKGAAVPGSRLGSSKISSNSARPSAGAGALAASTLTWGQSRKPGTWLRPSPRRRPPAAARPLPRSQEPAPRPSLARSSPGYEQTPSPEPSKCEGLMEKYVAAMVLSAAGDSLGYYNGKWEFLQDGEKIHRQLAQLGGLDALDVGRWRVSDDTVMHLATAEALVEAGKAPKLTQLYYLLAKHYQDCMEDMDGRAPGNASMHNAMQLKPGKPNGWRIPFNSHEGGCGAAMRAMCIGLRFPHHSQLDTLIQVSIESGRMTHHHPTGYLGALASALFTAYAVNARPPLQWGKGLMELLPEAKKYIVQSGYFVEENLQHWSYFQTKWENYLKLRGILDGESAPTFPEPFGVKERDQFYTSLSYSGWGGSSGHDAPMIAYDAVLAAGDSWKELAHRAFFHGGDSDSTAAIAGCWWGVMYGFKGVSPSNYEKLEYRNRLEETARALYSLGAKEDTVISL</sequence>
<feature type="binding site" evidence="8">
    <location>
        <position position="487"/>
    </location>
    <ligand>
        <name>Mg(2+)</name>
        <dbReference type="ChEBI" id="CHEBI:18420"/>
        <label>1</label>
    </ligand>
</feature>
<evidence type="ECO:0000256" key="8">
    <source>
        <dbReference type="PIRSR" id="PIRSR605502-1"/>
    </source>
</evidence>
<dbReference type="SUPFAM" id="SSF101478">
    <property type="entry name" value="ADP-ribosylglycohydrolase"/>
    <property type="match status" value="1"/>
</dbReference>
<evidence type="ECO:0000313" key="10">
    <source>
        <dbReference type="Ensembl" id="ENSMMUP00000067995.1"/>
    </source>
</evidence>
<feature type="compositionally biased region" description="Low complexity" evidence="9">
    <location>
        <begin position="143"/>
        <end position="152"/>
    </location>
</feature>
<dbReference type="GeneID" id="712562"/>
<dbReference type="InterPro" id="IPR050792">
    <property type="entry name" value="ADP-ribosylglycohydrolase"/>
</dbReference>
<feature type="compositionally biased region" description="Polar residues" evidence="9">
    <location>
        <begin position="98"/>
        <end position="109"/>
    </location>
</feature>
<evidence type="ECO:0000256" key="1">
    <source>
        <dbReference type="ARBA" id="ARBA00010702"/>
    </source>
</evidence>
<gene>
    <name evidence="10" type="primary">ADPRH</name>
</gene>
<feature type="compositionally biased region" description="Low complexity" evidence="9">
    <location>
        <begin position="111"/>
        <end position="123"/>
    </location>
</feature>
<dbReference type="Proteomes" id="UP000006718">
    <property type="component" value="Chromosome 2"/>
</dbReference>
<dbReference type="Bgee" id="ENSMMUG00000053955">
    <property type="expression patterns" value="Expressed in fibroblast and 21 other cell types or tissues"/>
</dbReference>
<dbReference type="InterPro" id="IPR005502">
    <property type="entry name" value="Ribosyl_crysJ1"/>
</dbReference>
<comment type="function">
    <text evidence="3">Specifically acts as an arginine mono-ADP-ribosylhydrolase by mediating the removal of mono-ADP-ribose attached to arginine residues on proteins.</text>
</comment>
<dbReference type="AlphaFoldDB" id="A0A5F7ZS64"/>
<dbReference type="RefSeq" id="XP_014985391.2">
    <property type="nucleotide sequence ID" value="XM_015129905.2"/>
</dbReference>
<proteinExistence type="inferred from homology"/>
<feature type="region of interest" description="Disordered" evidence="9">
    <location>
        <begin position="53"/>
        <end position="73"/>
    </location>
</feature>
<dbReference type="OMA" id="ICWNSTI"/>
<evidence type="ECO:0000256" key="3">
    <source>
        <dbReference type="ARBA" id="ARBA00049582"/>
    </source>
</evidence>
<reference evidence="10" key="2">
    <citation type="submission" date="2019-01" db="EMBL/GenBank/DDBJ databases">
        <authorList>
            <person name="Graves T."/>
            <person name="Eichler E.E."/>
            <person name="Wilson R.K."/>
        </authorList>
    </citation>
    <scope>NUCLEOTIDE SEQUENCE [LARGE SCALE GENOMIC DNA]</scope>
    <source>
        <strain evidence="10">17573</strain>
    </source>
</reference>
<evidence type="ECO:0000256" key="9">
    <source>
        <dbReference type="SAM" id="MobiDB-lite"/>
    </source>
</evidence>
<dbReference type="GO" id="GO:0030955">
    <property type="term" value="F:potassium ion binding"/>
    <property type="evidence" value="ECO:0007669"/>
    <property type="project" value="Ensembl"/>
</dbReference>
<dbReference type="STRING" id="9544.ENSMMUP00000067995"/>
<accession>A0A5F7ZS64</accession>
<protein>
    <recommendedName>
        <fullName evidence="5">ADP-ribosylhydrolase ARH1</fullName>
        <ecNumber evidence="4">3.2.2.19</ecNumber>
    </recommendedName>
    <alternativeName>
        <fullName evidence="6">ADP-ribose-L-arginine cleaving enzyme</fullName>
    </alternativeName>
    <alternativeName>
        <fullName evidence="7">[Protein ADP-ribosylarginine] hydrolase</fullName>
    </alternativeName>
</protein>
<keyword evidence="2" id="KW-0378">Hydrolase</keyword>
<evidence type="ECO:0000256" key="2">
    <source>
        <dbReference type="ARBA" id="ARBA00022801"/>
    </source>
</evidence>
<dbReference type="Pfam" id="PF03747">
    <property type="entry name" value="ADP_ribosyl_GH"/>
    <property type="match status" value="1"/>
</dbReference>
<evidence type="ECO:0000256" key="4">
    <source>
        <dbReference type="ARBA" id="ARBA00049725"/>
    </source>
</evidence>
<dbReference type="Ensembl" id="ENSMMUT00000093955.1">
    <property type="protein sequence ID" value="ENSMMUP00000067995.1"/>
    <property type="gene ID" value="ENSMMUG00000053955.1"/>
</dbReference>
<dbReference type="PANTHER" id="PTHR16222:SF26">
    <property type="entry name" value="ADP-RIBOSYLHYDROLASE ARH1"/>
    <property type="match status" value="1"/>
</dbReference>
<dbReference type="CTD" id="141"/>
<organism evidence="10 11">
    <name type="scientific">Macaca mulatta</name>
    <name type="common">Rhesus macaque</name>
    <dbReference type="NCBI Taxonomy" id="9544"/>
    <lineage>
        <taxon>Eukaryota</taxon>
        <taxon>Metazoa</taxon>
        <taxon>Chordata</taxon>
        <taxon>Craniata</taxon>
        <taxon>Vertebrata</taxon>
        <taxon>Euteleostomi</taxon>
        <taxon>Mammalia</taxon>
        <taxon>Eutheria</taxon>
        <taxon>Euarchontoglires</taxon>
        <taxon>Primates</taxon>
        <taxon>Haplorrhini</taxon>
        <taxon>Catarrhini</taxon>
        <taxon>Cercopithecidae</taxon>
        <taxon>Cercopithecinae</taxon>
        <taxon>Macaca</taxon>
    </lineage>
</organism>
<dbReference type="SMR" id="A0A5F7ZS64"/>